<comment type="caution">
    <text evidence="1">The sequence shown here is derived from an EMBL/GenBank/DDBJ whole genome shotgun (WGS) entry which is preliminary data.</text>
</comment>
<gene>
    <name evidence="1" type="ORF">H8S18_08530</name>
</gene>
<reference evidence="1 2" key="1">
    <citation type="submission" date="2020-08" db="EMBL/GenBank/DDBJ databases">
        <title>Genome public.</title>
        <authorList>
            <person name="Liu C."/>
            <person name="Sun Q."/>
        </authorList>
    </citation>
    <scope>NUCLEOTIDE SEQUENCE [LARGE SCALE GENOMIC DNA]</scope>
    <source>
        <strain evidence="1 2">NSJ-35</strain>
    </source>
</reference>
<organism evidence="1 2">
    <name type="scientific">Christensenella tenuis</name>
    <dbReference type="NCBI Taxonomy" id="2763033"/>
    <lineage>
        <taxon>Bacteria</taxon>
        <taxon>Bacillati</taxon>
        <taxon>Bacillota</taxon>
        <taxon>Clostridia</taxon>
        <taxon>Christensenellales</taxon>
        <taxon>Christensenellaceae</taxon>
        <taxon>Christensenella</taxon>
    </lineage>
</organism>
<keyword evidence="2" id="KW-1185">Reference proteome</keyword>
<dbReference type="Pfam" id="PF08902">
    <property type="entry name" value="DUF1848"/>
    <property type="match status" value="1"/>
</dbReference>
<dbReference type="RefSeq" id="WP_186857888.1">
    <property type="nucleotide sequence ID" value="NZ_JACOON010000004.1"/>
</dbReference>
<evidence type="ECO:0000313" key="2">
    <source>
        <dbReference type="Proteomes" id="UP000606889"/>
    </source>
</evidence>
<evidence type="ECO:0000313" key="1">
    <source>
        <dbReference type="EMBL" id="MBC5648381.1"/>
    </source>
</evidence>
<name>A0ABR7EG51_9FIRM</name>
<accession>A0ABR7EG51</accession>
<protein>
    <submittedName>
        <fullName evidence="1">DUF1848 domain-containing protein</fullName>
    </submittedName>
</protein>
<dbReference type="EMBL" id="JACOON010000004">
    <property type="protein sequence ID" value="MBC5648381.1"/>
    <property type="molecule type" value="Genomic_DNA"/>
</dbReference>
<dbReference type="InterPro" id="IPR014998">
    <property type="entry name" value="DUF1848"/>
</dbReference>
<dbReference type="Proteomes" id="UP000606889">
    <property type="component" value="Unassembled WGS sequence"/>
</dbReference>
<proteinExistence type="predicted"/>
<sequence>MIISASRRTDIPRFYFDWFLNRLKSGFVLVRNPMNFHQVSRIPLSPEVVDCIVFWTKNPEPMLGKLDHLKNYPYYVQFTVNPYGPEMECALPPKERLVETFRRLADRTGARQAVWRYSPVLLSRTYPPEAHLEFFTKTAEALRGYTEQCKLSFLDLYPKIRTRMAAHGIFTLAEEAQTDLARKLAEIGRKNGIEVSACGTPGLAAAGIPQAKCIDGALVSRITGRRMNLKKDPGQRSECRCVKSVDVGAYDTCGNGCRYCYANVSDKAVQKNRAGYDPAAPMLCGTLLPGDKVTERAVKPDRTGQVSLFDMDAGREEKWQ</sequence>